<sequence length="114" mass="11390">MWKRLLTITAVAAGMTAGSVGAAVAGVPGSAAGLPAASMPAAGVPLAAAGTAPACIKRWVNNSWSASARNDCGKNMYVKIIINNGDDSGCRGLTPGATMTHRHATGSYDKTVTC</sequence>
<dbReference type="RefSeq" id="WP_184540688.1">
    <property type="nucleotide sequence ID" value="NZ_JACHMP010000001.1"/>
</dbReference>
<reference evidence="3 4" key="1">
    <citation type="submission" date="2020-08" db="EMBL/GenBank/DDBJ databases">
        <title>Sequencing the genomes of 1000 actinobacteria strains.</title>
        <authorList>
            <person name="Klenk H.-P."/>
        </authorList>
    </citation>
    <scope>NUCLEOTIDE SEQUENCE [LARGE SCALE GENOMIC DNA]</scope>
    <source>
        <strain evidence="3 4">DSM 46887</strain>
    </source>
</reference>
<evidence type="ECO:0000256" key="2">
    <source>
        <dbReference type="SAM" id="SignalP"/>
    </source>
</evidence>
<proteinExistence type="predicted"/>
<keyword evidence="2" id="KW-0732">Signal</keyword>
<evidence type="ECO:0000313" key="3">
    <source>
        <dbReference type="EMBL" id="MBB5817548.1"/>
    </source>
</evidence>
<evidence type="ECO:0000256" key="1">
    <source>
        <dbReference type="ARBA" id="ARBA00022579"/>
    </source>
</evidence>
<dbReference type="AlphaFoldDB" id="A0A7W9IBC1"/>
<comment type="caution">
    <text evidence="3">The sequence shown here is derived from an EMBL/GenBank/DDBJ whole genome shotgun (WGS) entry which is preliminary data.</text>
</comment>
<evidence type="ECO:0000313" key="4">
    <source>
        <dbReference type="Proteomes" id="UP000540685"/>
    </source>
</evidence>
<dbReference type="Proteomes" id="UP000540685">
    <property type="component" value="Unassembled WGS sequence"/>
</dbReference>
<dbReference type="InterPro" id="IPR000833">
    <property type="entry name" value="A-amylase_inhib"/>
</dbReference>
<keyword evidence="4" id="KW-1185">Reference proteome</keyword>
<dbReference type="GO" id="GO:0015066">
    <property type="term" value="F:alpha-amylase inhibitor activity"/>
    <property type="evidence" value="ECO:0007669"/>
    <property type="project" value="UniProtKB-KW"/>
</dbReference>
<feature type="chain" id="PRO_5030865391" description="Alpha amylase inhibitor" evidence="2">
    <location>
        <begin position="23"/>
        <end position="114"/>
    </location>
</feature>
<keyword evidence="1" id="KW-0022">Alpha-amylase inhibitor</keyword>
<accession>A0A7W9IBC1</accession>
<dbReference type="SUPFAM" id="SSF49498">
    <property type="entry name" value="alpha-Amylase inhibitor tendamistat"/>
    <property type="match status" value="1"/>
</dbReference>
<protein>
    <recommendedName>
        <fullName evidence="5">Alpha amylase inhibitor</fullName>
    </recommendedName>
</protein>
<dbReference type="InterPro" id="IPR036379">
    <property type="entry name" value="A-amylase_inhib_sf"/>
</dbReference>
<name>A0A7W9IBC1_9ACTN</name>
<dbReference type="Pfam" id="PF01356">
    <property type="entry name" value="A_amylase_inhib"/>
    <property type="match status" value="1"/>
</dbReference>
<organism evidence="3 4">
    <name type="scientific">Streptosporangium becharense</name>
    <dbReference type="NCBI Taxonomy" id="1816182"/>
    <lineage>
        <taxon>Bacteria</taxon>
        <taxon>Bacillati</taxon>
        <taxon>Actinomycetota</taxon>
        <taxon>Actinomycetes</taxon>
        <taxon>Streptosporangiales</taxon>
        <taxon>Streptosporangiaceae</taxon>
        <taxon>Streptosporangium</taxon>
    </lineage>
</organism>
<dbReference type="Gene3D" id="2.60.40.20">
    <property type="entry name" value="Alpha-amylase inhibitor"/>
    <property type="match status" value="1"/>
</dbReference>
<dbReference type="EMBL" id="JACHMP010000001">
    <property type="protein sequence ID" value="MBB5817548.1"/>
    <property type="molecule type" value="Genomic_DNA"/>
</dbReference>
<feature type="signal peptide" evidence="2">
    <location>
        <begin position="1"/>
        <end position="22"/>
    </location>
</feature>
<gene>
    <name evidence="3" type="ORF">F4562_000610</name>
</gene>
<evidence type="ECO:0008006" key="5">
    <source>
        <dbReference type="Google" id="ProtNLM"/>
    </source>
</evidence>